<comment type="caution">
    <text evidence="4">The sequence shown here is derived from an EMBL/GenBank/DDBJ whole genome shotgun (WGS) entry which is preliminary data.</text>
</comment>
<dbReference type="CDD" id="cd15466">
    <property type="entry name" value="CLU-central"/>
    <property type="match status" value="1"/>
</dbReference>
<dbReference type="Pfam" id="PF13424">
    <property type="entry name" value="TPR_12"/>
    <property type="match status" value="1"/>
</dbReference>
<evidence type="ECO:0000256" key="1">
    <source>
        <dbReference type="ARBA" id="ARBA00022490"/>
    </source>
</evidence>
<keyword evidence="1" id="KW-0963">Cytoplasm</keyword>
<feature type="compositionally biased region" description="Low complexity" evidence="2">
    <location>
        <begin position="1199"/>
        <end position="1211"/>
    </location>
</feature>
<evidence type="ECO:0000313" key="5">
    <source>
        <dbReference type="Proteomes" id="UP001151516"/>
    </source>
</evidence>
<dbReference type="Gene3D" id="1.25.40.10">
    <property type="entry name" value="Tetratricopeptide repeat domain"/>
    <property type="match status" value="1"/>
</dbReference>
<evidence type="ECO:0000313" key="4">
    <source>
        <dbReference type="EMBL" id="KAJ2689373.1"/>
    </source>
</evidence>
<dbReference type="AlphaFoldDB" id="A0A9W8GQ26"/>
<dbReference type="InterPro" id="IPR027523">
    <property type="entry name" value="CLU_prot"/>
</dbReference>
<dbReference type="PANTHER" id="PTHR12601:SF6">
    <property type="entry name" value="CLUSTERED MITOCHONDRIA PROTEIN HOMOLOG"/>
    <property type="match status" value="1"/>
</dbReference>
<feature type="region of interest" description="Disordered" evidence="2">
    <location>
        <begin position="1196"/>
        <end position="1223"/>
    </location>
</feature>
<keyword evidence="5" id="KW-1185">Reference proteome</keyword>
<dbReference type="SUPFAM" id="SSF48452">
    <property type="entry name" value="TPR-like"/>
    <property type="match status" value="2"/>
</dbReference>
<reference evidence="4" key="1">
    <citation type="submission" date="2022-07" db="EMBL/GenBank/DDBJ databases">
        <title>Phylogenomic reconstructions and comparative analyses of Kickxellomycotina fungi.</title>
        <authorList>
            <person name="Reynolds N.K."/>
            <person name="Stajich J.E."/>
            <person name="Barry K."/>
            <person name="Grigoriev I.V."/>
            <person name="Crous P."/>
            <person name="Smith M.E."/>
        </authorList>
    </citation>
    <scope>NUCLEOTIDE SEQUENCE</scope>
    <source>
        <strain evidence="4">CBS 109367</strain>
    </source>
</reference>
<feature type="compositionally biased region" description="Polar residues" evidence="2">
    <location>
        <begin position="15"/>
        <end position="26"/>
    </location>
</feature>
<organism evidence="4 5">
    <name type="scientific">Coemansia spiralis</name>
    <dbReference type="NCBI Taxonomy" id="417178"/>
    <lineage>
        <taxon>Eukaryota</taxon>
        <taxon>Fungi</taxon>
        <taxon>Fungi incertae sedis</taxon>
        <taxon>Zoopagomycota</taxon>
        <taxon>Kickxellomycotina</taxon>
        <taxon>Kickxellomycetes</taxon>
        <taxon>Kickxellales</taxon>
        <taxon>Kickxellaceae</taxon>
        <taxon>Coemansia</taxon>
    </lineage>
</organism>
<feature type="compositionally biased region" description="Low complexity" evidence="2">
    <location>
        <begin position="29"/>
        <end position="39"/>
    </location>
</feature>
<feature type="compositionally biased region" description="Acidic residues" evidence="2">
    <location>
        <begin position="40"/>
        <end position="53"/>
    </location>
</feature>
<dbReference type="OrthoDB" id="1414216at2759"/>
<dbReference type="PANTHER" id="PTHR12601">
    <property type="entry name" value="EUKARYOTIC TRANSLATION INITIATION FACTOR 3 SUBUNIT EIF-3"/>
    <property type="match status" value="1"/>
</dbReference>
<dbReference type="Pfam" id="PF13236">
    <property type="entry name" value="CLU"/>
    <property type="match status" value="1"/>
</dbReference>
<dbReference type="Pfam" id="PF12807">
    <property type="entry name" value="eIF3_p135"/>
    <property type="match status" value="1"/>
</dbReference>
<dbReference type="InterPro" id="IPR025697">
    <property type="entry name" value="CLU_dom"/>
</dbReference>
<dbReference type="EMBL" id="JANBTX010000026">
    <property type="protein sequence ID" value="KAJ2689373.1"/>
    <property type="molecule type" value="Genomic_DNA"/>
</dbReference>
<dbReference type="PROSITE" id="PS51823">
    <property type="entry name" value="CLU"/>
    <property type="match status" value="1"/>
</dbReference>
<accession>A0A9W8GQ26</accession>
<dbReference type="InterPro" id="IPR033646">
    <property type="entry name" value="CLU-central"/>
</dbReference>
<dbReference type="InterPro" id="IPR023231">
    <property type="entry name" value="GSKIP_dom_sf"/>
</dbReference>
<dbReference type="GO" id="GO:0003729">
    <property type="term" value="F:mRNA binding"/>
    <property type="evidence" value="ECO:0007669"/>
    <property type="project" value="TreeGrafter"/>
</dbReference>
<dbReference type="Pfam" id="PF15044">
    <property type="entry name" value="CLU_N"/>
    <property type="match status" value="1"/>
</dbReference>
<proteinExistence type="predicted"/>
<dbReference type="Proteomes" id="UP001151516">
    <property type="component" value="Unassembled WGS sequence"/>
</dbReference>
<feature type="region of interest" description="Disordered" evidence="2">
    <location>
        <begin position="1"/>
        <end position="55"/>
    </location>
</feature>
<dbReference type="GO" id="GO:0005737">
    <property type="term" value="C:cytoplasm"/>
    <property type="evidence" value="ECO:0007669"/>
    <property type="project" value="TreeGrafter"/>
</dbReference>
<dbReference type="InterPro" id="IPR011990">
    <property type="entry name" value="TPR-like_helical_dom_sf"/>
</dbReference>
<dbReference type="GO" id="GO:0048312">
    <property type="term" value="P:intracellular distribution of mitochondria"/>
    <property type="evidence" value="ECO:0007669"/>
    <property type="project" value="TreeGrafter"/>
</dbReference>
<dbReference type="Pfam" id="PF13374">
    <property type="entry name" value="TPR_10"/>
    <property type="match status" value="1"/>
</dbReference>
<dbReference type="SUPFAM" id="SSF103107">
    <property type="entry name" value="Hypothetical protein c14orf129, hspc210"/>
    <property type="match status" value="1"/>
</dbReference>
<evidence type="ECO:0000259" key="3">
    <source>
        <dbReference type="PROSITE" id="PS51823"/>
    </source>
</evidence>
<gene>
    <name evidence="4" type="primary">CLU1</name>
    <name evidence="4" type="ORF">IWW39_001499</name>
</gene>
<sequence>MSTANATEVDATKAQPDTTSIDSSSPAIEAATAEETAAATEEEAAADSNEAEEEPYKLTIKAPNGVLVPVMASAQETVQDLKLVVGETPGTMEYSCFYLALNKRRLNDFAELSEIEGLCLDSELDLVEDQYTEREARVHVSRLRDLLGNMATANPMVAGLDAGVSVFSTVKQDAQETHAFKDFELGQPASLDVLSAGKAIRQLAQPLCVRLLVLSGWNPVPRNRQLKGDLLYLLVTTLENQSYHVTAGSSGFYVNASSTSRFNAENYGVAHAGQAGVREAAYYSAHSLVTLLRRLSPKFGKGLAEIQKAMAERDPAETLPFPLAEQAATPWVVRGAENSVPAAYDVGAPQDAFLRQGALVADSLRDWNEELQSIREMPRETLGDRVLRDRQLHKWHAEFVEAAIPGAMAVVGGELVPLNPTDPVDQHMFLRDNIFYSKGFDGRETFAALGGDAAAHVATGKDITGVRLLNQLDTQGLHTLGSVVVDYCGVRVVAQSVVPGVFRRQEATPIVYGSVDQGVTVGADAEFHRLLEPVAKALHFGEHEVANAAGEASKLYTSADVKGLTGTDGRKYVLDLYRMTPVDIEFLESECAADGRFPAYPHKVVLLRPELVDTFWEQSTRKAVMDHVAERVKGDKGAEEVAEEDLLKGFDFSLSFSPDAFTPMQAKTAGDEALAGAVRGASRFLRDVSVPALARDLAAYVSTPLSGAALTATMHQRGINMRWLGRIAELLPADAPSVGNIRRRVVFEMVARAAKHILRRLFRAAPSHQHADVFALVANCLVGSRYCAAPAQHLARGVPELAAMTPASLAQEVRAQVALRFRFDLAEDFVAALVPGHELMLLREVCVKVGAQLALRQYHFERPSEAAVHAAVVAAMDPSVKVTKTVKRAIKDRVDAVLAQPVAVFADDVMNFVAVTKVATHKSSFADEAFEAGRLALEKGDRALGLEMLLESLALHEQTFGFLHAESARCYSVVSLAHYDAGEYALAAEYMTKAVVISERTVGLDDPLTIHNYLNLALYEHARGNSLLALRLMRHAMDLWALVNSPDHPDLATAYNNIAVMLQSLRLYEESLRFFRACLDVRVAVLGTEHVLVAGAQHSLAKVYAVTGDFKAAVQVERDAHMYFSSKFGDDDPRTKETGEWLAELTFNAVRTAKLSKAAKEKIREVASTASLMPMEQREEPVASKGHLPIDDLIKFITGGSSSSSKPRPSGGPRGKGPKGSRR</sequence>
<dbReference type="Gene3D" id="3.30.2280.10">
    <property type="entry name" value="Hypothetical protein (hspc210)"/>
    <property type="match status" value="1"/>
</dbReference>
<feature type="domain" description="Clu" evidence="3">
    <location>
        <begin position="345"/>
        <end position="587"/>
    </location>
</feature>
<evidence type="ECO:0000256" key="2">
    <source>
        <dbReference type="SAM" id="MobiDB-lite"/>
    </source>
</evidence>
<dbReference type="InterPro" id="IPR028275">
    <property type="entry name" value="CLU_N"/>
</dbReference>
<name>A0A9W8GQ26_9FUNG</name>
<protein>
    <submittedName>
        <fullName evidence="4">Intracellular distribution of mitochondria</fullName>
    </submittedName>
</protein>